<dbReference type="Pfam" id="PF19923">
    <property type="entry name" value="DUF6386"/>
    <property type="match status" value="1"/>
</dbReference>
<organism evidence="1 2">
    <name type="scientific">Enterobacter cloacae subsp. cloacae (strain ATCC 13047 / DSM 30054 / NBRC 13535 / NCTC 10005 / WDCM 00083 / NCDC 279-56)</name>
    <dbReference type="NCBI Taxonomy" id="716541"/>
    <lineage>
        <taxon>Bacteria</taxon>
        <taxon>Pseudomonadati</taxon>
        <taxon>Pseudomonadota</taxon>
        <taxon>Gammaproteobacteria</taxon>
        <taxon>Enterobacterales</taxon>
        <taxon>Enterobacteriaceae</taxon>
        <taxon>Enterobacter</taxon>
        <taxon>Enterobacter cloacae complex</taxon>
    </lineage>
</organism>
<accession>A0A0H3CHK8</accession>
<name>A0A0H3CHK8_ENTCC</name>
<dbReference type="eggNOG" id="ENOG5032TQ1">
    <property type="taxonomic scope" value="Bacteria"/>
</dbReference>
<reference evidence="1 2" key="1">
    <citation type="journal article" date="2010" name="J. Bacteriol.">
        <title>Complete genome sequence of Enterobacter cloacae subsp. cloacae type strain ATCC 13047.</title>
        <authorList>
            <person name="Ren Y."/>
            <person name="Ren Y."/>
            <person name="Zhou Z."/>
            <person name="Guo X."/>
            <person name="Li Y."/>
            <person name="Feng L."/>
            <person name="Wang L."/>
        </authorList>
    </citation>
    <scope>NUCLEOTIDE SEQUENCE [LARGE SCALE GENOMIC DNA]</scope>
    <source>
        <strain evidence="2">ATCC 13047 / DSM 30054 / NBRC 13535 / NCTC 10005 / WDCM 00083 / NCDC 279-56</strain>
    </source>
</reference>
<dbReference type="InterPro" id="IPR045665">
    <property type="entry name" value="DUF6386"/>
</dbReference>
<sequence length="160" mass="17914">MCPLLKLTLFYYAMTKILNIQTNTATLVIYDLMSLKHRINDDADWWSLSEDEVEEINKGNVLFLNLGDDGVYKILIKHDVDEYTGSLFLKAPSGKVFVGAGEDITGGDLEPDDSDVISGEFMTFDPGSYEVKYKKQGSDVLISFTKATFTENSLEEGVYL</sequence>
<proteinExistence type="predicted"/>
<keyword evidence="2" id="KW-1185">Reference proteome</keyword>
<evidence type="ECO:0000313" key="2">
    <source>
        <dbReference type="Proteomes" id="UP000002363"/>
    </source>
</evidence>
<dbReference type="EMBL" id="CP001918">
    <property type="protein sequence ID" value="ADF61130.1"/>
    <property type="molecule type" value="Genomic_DNA"/>
</dbReference>
<protein>
    <recommendedName>
        <fullName evidence="3">Integrin</fullName>
    </recommendedName>
</protein>
<evidence type="ECO:0008006" key="3">
    <source>
        <dbReference type="Google" id="ProtNLM"/>
    </source>
</evidence>
<dbReference type="EnsemblBacteria" id="ADF61130">
    <property type="protein sequence ID" value="ADF61130"/>
    <property type="gene ID" value="ECL_01571"/>
</dbReference>
<gene>
    <name evidence="1" type="ordered locus">ECL_01571</name>
</gene>
<dbReference type="OrthoDB" id="2604824at2"/>
<evidence type="ECO:0000313" key="1">
    <source>
        <dbReference type="EMBL" id="ADF61130.1"/>
    </source>
</evidence>
<dbReference type="Proteomes" id="UP000002363">
    <property type="component" value="Chromosome"/>
</dbReference>
<dbReference type="KEGG" id="enc:ECL_01571"/>
<dbReference type="AlphaFoldDB" id="A0A0H3CHK8"/>
<dbReference type="HOGENOM" id="CLU_147999_0_0_6"/>